<dbReference type="RefSeq" id="XP_015174881.1">
    <property type="nucleotide sequence ID" value="XM_015319395.1"/>
</dbReference>
<feature type="region of interest" description="Disordered" evidence="1">
    <location>
        <begin position="1883"/>
        <end position="1903"/>
    </location>
</feature>
<feature type="compositionally biased region" description="Polar residues" evidence="1">
    <location>
        <begin position="1432"/>
        <end position="1441"/>
    </location>
</feature>
<feature type="region of interest" description="Disordered" evidence="1">
    <location>
        <begin position="1468"/>
        <end position="1546"/>
    </location>
</feature>
<feature type="compositionally biased region" description="Polar residues" evidence="1">
    <location>
        <begin position="1777"/>
        <end position="1792"/>
    </location>
</feature>
<feature type="compositionally biased region" description="Low complexity" evidence="1">
    <location>
        <begin position="1388"/>
        <end position="1397"/>
    </location>
</feature>
<feature type="compositionally biased region" description="Polar residues" evidence="1">
    <location>
        <begin position="266"/>
        <end position="282"/>
    </location>
</feature>
<feature type="compositionally biased region" description="Basic and acidic residues" evidence="1">
    <location>
        <begin position="1529"/>
        <end position="1546"/>
    </location>
</feature>
<keyword evidence="2" id="KW-1185">Reference proteome</keyword>
<sequence length="1903" mass="216576">MAKNGRPVFEECNIQEFDKRARKYNRINKSKDKFEETDLPSPPPDPWTTPRCSQPINNLSVEPSQEEDDIIAYLTGIRTPPPCDSRNSDCLSRNSATSTMAVASLYTEESFEQLDRLYEMAEQILEFRDRSSKLFRRVRELEKLKVLRMADLRAERAIFSNYDISSDLPDEDAGFAESLLDAIISSSRDSQLPRRNPRSPSSSRQRSRSLAVSEQSLPRSPNLGNRSALGIEKATFRNETSGVPKVSKWTRVKAAFKWERACPNDMTDSNVEQTPTPNTPTTKYLRIPDIASGNWSGTGELSGPSTPLGRPSSASSSNEDVFDRQRKYMSETGDRRVSRIKEFSKKNESTVCNELLEDDVIVTNNEDGVQHASEIRETNQGKPVIRITKENTPEPQIKISNPKLLSSSGKDAEVTLKKPTPTLTITIPSSEEEFRNVSSPESTSPLPSSTLDSGQSSPYQGKVRQSGQNLTDFKRQRSTAEESPASKIQRIDSKWNKVRRAFLSNTAFSVPPSPVRIIARQSFLHDEPETPRTRSCSGSVEDLSKSSLMSNTQLETRRDYQVLREKLSVEFHRKLIEWERLKRSTGANTRSTRDAFTSSNGTTPNSPHESLLLTEERLAPEFKKKLQEWKRSKKGRRGSTSTESQRVSRRRLTDWQLWRYPSKPETKVQEVMGPRCSCGSVGSTGSVGSDSKPHLCEDFVRRMEAWRRLSEASKRPSSSARLGFTSGIVDETEFLALNRVLSVFGSLEQETQQDSDWFEQRSNFTEKSQNLKAGNEILIQTSVGSYRFEGISQEFTRKLYDWEKFRGISPRSSTFRLLGPAYAPLAGTMNDSTTTDVATATDEEETFLGGIKRSKSVGSIMETSGCKQRFIRRSASLHSLKYLTEKLKELNLMNDSSVPVDQERRPDTSEDGIIDDFEPEAMIVDIEDVIEETASPLRRIQPHQTPVYSVAASETTSIAVPLGTVTSSHEPSPAILMEVEEDSDREQQWESRSWNLRTDLSARDSTVPGNWHSFWDERTNFSTYDKSNSEFGKDEHRRSDHSYQHASDQQLWTIVGWNKKSKYFNENDESVKTDLRFGLTQNEQSLDDNKEEYNCINLKSDVASIHFGENNEDNTDKIWTMTDESIEATTVHSVSKSENTLTKTLETMEKSMELPFENNMEEQRNERKELKNYEDENDDEDINDGKKEIPIRNKNDPSPSFSYHHPTGTIHTASNVGIFSTNSTVLSSNSKTDFFRNNNAGINEISNKEKNFKEEYNADRKIFQLRQYGDDFNAIKYSHDLSPSSIIDNKYGNNSKEIRNVNISKEDEITRDNVSHVKGIETNRKMEQKQYDSFERISILPFKNDTMEYREPTIRTTPLTVSSQREARCVERIIINEETLKKIVVPTASNDSASNSSRSKREDSSDASNNHSDLDEACKDNNGLPPKLGSYVVNQNVNNNGEHTKQKVESTSRNVFVKTKRIIFSPFRRLDDRRSSHDKNVSNESNSNQMERQKSKSKSKSRSASPKTSRHETIPRIPLSLQWNVLRSSSKEPETKDDDNVPLEKHGEERSWFQKYHRRTRSGEERVIQKNKIITEKEEEEGEKINNDMVESKKISENINKKMAYLDEKEVAIEKKDEERKKVYRDPVDDGYEEIIVRETQQDHHLSAVPIFGIKEEDETERSTITEDKLPSDLVHKLRILSNAAAKRDGRIGSCIDTMTTESRSSKLQRAKEGFLSRRGGPLCQSTLEPMTSVTQNQKGDSPFTNYHKDDLTLNVDNINRDDTNWDTAIDCPIQTSSVSRSPTLSQNSNSKPELVKSASAGMINVDPDTFDRLATNNNRGCESLPRTISRRDSDGPLARIVNKLRFSKLIRGKDNESGSMSTISTLCRQSLLIDVRPDLEECYENEDRSDVNEKEENNKERR</sequence>
<feature type="compositionally biased region" description="Basic and acidic residues" evidence="1">
    <location>
        <begin position="614"/>
        <end position="630"/>
    </location>
</feature>
<feature type="region of interest" description="Disordered" evidence="1">
    <location>
        <begin position="1777"/>
        <end position="1796"/>
    </location>
</feature>
<feature type="compositionally biased region" description="Polar residues" evidence="1">
    <location>
        <begin position="293"/>
        <end position="305"/>
    </location>
</feature>
<feature type="region of interest" description="Disordered" evidence="1">
    <location>
        <begin position="186"/>
        <end position="229"/>
    </location>
</feature>
<feature type="compositionally biased region" description="Low complexity" evidence="1">
    <location>
        <begin position="438"/>
        <end position="453"/>
    </location>
</feature>
<gene>
    <name evidence="3 4" type="primary">LOC107065561</name>
</gene>
<feature type="region of interest" description="Disordered" evidence="1">
    <location>
        <begin position="1388"/>
        <end position="1452"/>
    </location>
</feature>
<feature type="region of interest" description="Disordered" evidence="1">
    <location>
        <begin position="587"/>
        <end position="648"/>
    </location>
</feature>
<feature type="compositionally biased region" description="Basic and acidic residues" evidence="1">
    <location>
        <begin position="321"/>
        <end position="333"/>
    </location>
</feature>
<feature type="compositionally biased region" description="Basic and acidic residues" evidence="1">
    <location>
        <begin position="1161"/>
        <end position="1174"/>
    </location>
</feature>
<name>A0ABM1I3U4_POLDO</name>
<dbReference type="RefSeq" id="XP_015174880.1">
    <property type="nucleotide sequence ID" value="XM_015319394.1"/>
</dbReference>
<feature type="compositionally biased region" description="Polar residues" evidence="1">
    <location>
        <begin position="587"/>
        <end position="608"/>
    </location>
</feature>
<accession>A0ABM1I3U4</accession>
<organism evidence="2 4">
    <name type="scientific">Polistes dominula</name>
    <name type="common">European paper wasp</name>
    <name type="synonym">Vespa dominula</name>
    <dbReference type="NCBI Taxonomy" id="743375"/>
    <lineage>
        <taxon>Eukaryota</taxon>
        <taxon>Metazoa</taxon>
        <taxon>Ecdysozoa</taxon>
        <taxon>Arthropoda</taxon>
        <taxon>Hexapoda</taxon>
        <taxon>Insecta</taxon>
        <taxon>Pterygota</taxon>
        <taxon>Neoptera</taxon>
        <taxon>Endopterygota</taxon>
        <taxon>Hymenoptera</taxon>
        <taxon>Apocrita</taxon>
        <taxon>Aculeata</taxon>
        <taxon>Vespoidea</taxon>
        <taxon>Vespidae</taxon>
        <taxon>Polistinae</taxon>
        <taxon>Polistini</taxon>
        <taxon>Polistes</taxon>
    </lineage>
</organism>
<feature type="compositionally biased region" description="Basic and acidic residues" evidence="1">
    <location>
        <begin position="1468"/>
        <end position="1481"/>
    </location>
</feature>
<feature type="compositionally biased region" description="Polar residues" evidence="1">
    <location>
        <begin position="454"/>
        <end position="471"/>
    </location>
</feature>
<evidence type="ECO:0000313" key="3">
    <source>
        <dbReference type="RefSeq" id="XP_015174880.1"/>
    </source>
</evidence>
<feature type="region of interest" description="Disordered" evidence="1">
    <location>
        <begin position="28"/>
        <end position="51"/>
    </location>
</feature>
<dbReference type="GeneID" id="107065561"/>
<evidence type="ECO:0000313" key="2">
    <source>
        <dbReference type="Proteomes" id="UP000694924"/>
    </source>
</evidence>
<evidence type="ECO:0000256" key="1">
    <source>
        <dbReference type="SAM" id="MobiDB-lite"/>
    </source>
</evidence>
<feature type="compositionally biased region" description="Low complexity" evidence="1">
    <location>
        <begin position="417"/>
        <end position="428"/>
    </location>
</feature>
<proteinExistence type="predicted"/>
<feature type="compositionally biased region" description="Basic and acidic residues" evidence="1">
    <location>
        <begin position="1183"/>
        <end position="1195"/>
    </location>
</feature>
<feature type="compositionally biased region" description="Low complexity" evidence="1">
    <location>
        <begin position="198"/>
        <end position="210"/>
    </location>
</feature>
<reference evidence="3 4" key="1">
    <citation type="submission" date="2025-05" db="UniProtKB">
        <authorList>
            <consortium name="RefSeq"/>
        </authorList>
    </citation>
    <scope>IDENTIFICATION</scope>
    <source>
        <tissue evidence="3 4">Whole body</tissue>
    </source>
</reference>
<feature type="region of interest" description="Disordered" evidence="1">
    <location>
        <begin position="1157"/>
        <end position="1203"/>
    </location>
</feature>
<dbReference type="Proteomes" id="UP000694924">
    <property type="component" value="Unplaced"/>
</dbReference>
<evidence type="ECO:0000313" key="4">
    <source>
        <dbReference type="RefSeq" id="XP_015174881.1"/>
    </source>
</evidence>
<feature type="region of interest" description="Disordered" evidence="1">
    <location>
        <begin position="389"/>
        <end position="487"/>
    </location>
</feature>
<feature type="compositionally biased region" description="Polar residues" evidence="1">
    <location>
        <begin position="212"/>
        <end position="225"/>
    </location>
</feature>
<protein>
    <submittedName>
        <fullName evidence="3 4">Uncharacterized protein LOC107065561 isoform X1</fullName>
    </submittedName>
</protein>
<feature type="region of interest" description="Disordered" evidence="1">
    <location>
        <begin position="264"/>
        <end position="333"/>
    </location>
</feature>